<comment type="caution">
    <text evidence="1">The sequence shown here is derived from an EMBL/GenBank/DDBJ whole genome shotgun (WGS) entry which is preliminary data.</text>
</comment>
<organism evidence="1 2">
    <name type="scientific">Oceanobacillus kapialis</name>
    <dbReference type="NCBI Taxonomy" id="481353"/>
    <lineage>
        <taxon>Bacteria</taxon>
        <taxon>Bacillati</taxon>
        <taxon>Bacillota</taxon>
        <taxon>Bacilli</taxon>
        <taxon>Bacillales</taxon>
        <taxon>Bacillaceae</taxon>
        <taxon>Oceanobacillus</taxon>
    </lineage>
</organism>
<name>A0ABW5Q352_9BACI</name>
<dbReference type="Proteomes" id="UP001597451">
    <property type="component" value="Unassembled WGS sequence"/>
</dbReference>
<gene>
    <name evidence="1" type="ORF">ACFSUN_14850</name>
</gene>
<evidence type="ECO:0000313" key="1">
    <source>
        <dbReference type="EMBL" id="MFD2630063.1"/>
    </source>
</evidence>
<reference evidence="2" key="1">
    <citation type="journal article" date="2019" name="Int. J. Syst. Evol. Microbiol.">
        <title>The Global Catalogue of Microorganisms (GCM) 10K type strain sequencing project: providing services to taxonomists for standard genome sequencing and annotation.</title>
        <authorList>
            <consortium name="The Broad Institute Genomics Platform"/>
            <consortium name="The Broad Institute Genome Sequencing Center for Infectious Disease"/>
            <person name="Wu L."/>
            <person name="Ma J."/>
        </authorList>
    </citation>
    <scope>NUCLEOTIDE SEQUENCE [LARGE SCALE GENOMIC DNA]</scope>
    <source>
        <strain evidence="2">TISTR 1858</strain>
    </source>
</reference>
<evidence type="ECO:0000313" key="2">
    <source>
        <dbReference type="Proteomes" id="UP001597451"/>
    </source>
</evidence>
<proteinExistence type="predicted"/>
<protein>
    <submittedName>
        <fullName evidence="1">Uncharacterized protein</fullName>
    </submittedName>
</protein>
<keyword evidence="2" id="KW-1185">Reference proteome</keyword>
<sequence>MSFNNSGEEWIAFYKNNYKEIVTSFKDDLLASPTETEREWFLLRGGKKFGFIRLGYLIGKDFVEYSEKEFSLKDTLTFWADKDIKPIIWDWLVYETR</sequence>
<accession>A0ABW5Q352</accession>
<dbReference type="EMBL" id="JBHUMX010000041">
    <property type="protein sequence ID" value="MFD2630063.1"/>
    <property type="molecule type" value="Genomic_DNA"/>
</dbReference>
<dbReference type="RefSeq" id="WP_379562928.1">
    <property type="nucleotide sequence ID" value="NZ_JBHUMX010000041.1"/>
</dbReference>